<dbReference type="EMBL" id="QZMU01000001">
    <property type="protein sequence ID" value="RRQ22989.1"/>
    <property type="molecule type" value="Genomic_DNA"/>
</dbReference>
<dbReference type="InterPro" id="IPR032690">
    <property type="entry name" value="CarS"/>
</dbReference>
<name>A0A426QML7_9GAMM</name>
<protein>
    <submittedName>
        <fullName evidence="2">CDP-archaeol synthase</fullName>
    </submittedName>
</protein>
<dbReference type="Pfam" id="PF01864">
    <property type="entry name" value="CarS-like"/>
    <property type="match status" value="1"/>
</dbReference>
<keyword evidence="3" id="KW-1185">Reference proteome</keyword>
<dbReference type="PANTHER" id="PTHR39650">
    <property type="entry name" value="CDP-ARCHAEOL SYNTHASE"/>
    <property type="match status" value="1"/>
</dbReference>
<keyword evidence="1" id="KW-1133">Transmembrane helix</keyword>
<feature type="transmembrane region" description="Helical" evidence="1">
    <location>
        <begin position="118"/>
        <end position="139"/>
    </location>
</feature>
<gene>
    <name evidence="2" type="ORF">D6C00_02590</name>
</gene>
<evidence type="ECO:0000313" key="3">
    <source>
        <dbReference type="Proteomes" id="UP000287798"/>
    </source>
</evidence>
<evidence type="ECO:0000256" key="1">
    <source>
        <dbReference type="SAM" id="Phobius"/>
    </source>
</evidence>
<dbReference type="AlphaFoldDB" id="A0A426QML7"/>
<dbReference type="Proteomes" id="UP000287798">
    <property type="component" value="Unassembled WGS sequence"/>
</dbReference>
<sequence length="148" mass="15973">MANGAPILAQRLLDRRLGWPLDGGLVLSDGQRLLGKSKTLRGVLSALLLTPVAALALGETAWLGGLIAAGAMAGDSLSSFLKRRLGRPPSSQALGLDQIPEVLLPLLLVSYWRELDGLTLIGLVVAFLVLELLLSKLLYRLRIRKRPY</sequence>
<organism evidence="2 3">
    <name type="scientific">Thiohalobacter thiocyanaticus</name>
    <dbReference type="NCBI Taxonomy" id="585455"/>
    <lineage>
        <taxon>Bacteria</taxon>
        <taxon>Pseudomonadati</taxon>
        <taxon>Pseudomonadota</taxon>
        <taxon>Gammaproteobacteria</taxon>
        <taxon>Thiohalobacterales</taxon>
        <taxon>Thiohalobacteraceae</taxon>
        <taxon>Thiohalobacter</taxon>
    </lineage>
</organism>
<keyword evidence="1" id="KW-0812">Transmembrane</keyword>
<proteinExistence type="predicted"/>
<dbReference type="OrthoDB" id="8850121at2"/>
<comment type="caution">
    <text evidence="2">The sequence shown here is derived from an EMBL/GenBank/DDBJ whole genome shotgun (WGS) entry which is preliminary data.</text>
</comment>
<keyword evidence="1" id="KW-0472">Membrane</keyword>
<reference evidence="2 3" key="1">
    <citation type="journal article" date="2010" name="Int. J. Syst. Evol. Microbiol.">
        <title>Thiohalobacter thiocyanaticus gen. nov., sp. nov., a moderately halophilic, sulfur-oxidizing gammaproteobacterium from hypersaline lakes, that utilizes thiocyanate.</title>
        <authorList>
            <person name="Sorokin D.Y."/>
            <person name="Kovaleva O.L."/>
            <person name="Tourova T.P."/>
            <person name="Muyzer G."/>
        </authorList>
    </citation>
    <scope>NUCLEOTIDE SEQUENCE [LARGE SCALE GENOMIC DNA]</scope>
    <source>
        <strain evidence="2 3">Hrh1</strain>
    </source>
</reference>
<feature type="transmembrane region" description="Helical" evidence="1">
    <location>
        <begin position="39"/>
        <end position="56"/>
    </location>
</feature>
<accession>A0A426QML7</accession>
<evidence type="ECO:0000313" key="2">
    <source>
        <dbReference type="EMBL" id="RRQ22989.1"/>
    </source>
</evidence>
<dbReference type="PANTHER" id="PTHR39650:SF1">
    <property type="entry name" value="CDP-ARCHAEOL SYNTHASE"/>
    <property type="match status" value="1"/>
</dbReference>